<dbReference type="GO" id="GO:0031146">
    <property type="term" value="P:SCF-dependent proteasomal ubiquitin-dependent protein catabolic process"/>
    <property type="evidence" value="ECO:0007669"/>
    <property type="project" value="TreeGrafter"/>
</dbReference>
<feature type="region of interest" description="Disordered" evidence="2">
    <location>
        <begin position="1"/>
        <end position="94"/>
    </location>
</feature>
<dbReference type="PROSITE" id="PS50181">
    <property type="entry name" value="FBOX"/>
    <property type="match status" value="1"/>
</dbReference>
<feature type="domain" description="F-box" evidence="3">
    <location>
        <begin position="234"/>
        <end position="284"/>
    </location>
</feature>
<keyword evidence="5" id="KW-1185">Reference proteome</keyword>
<dbReference type="PANTHER" id="PTHR12874:SF9">
    <property type="entry name" value="F-BOX ONLY PROTEIN 48"/>
    <property type="match status" value="1"/>
</dbReference>
<evidence type="ECO:0000313" key="5">
    <source>
        <dbReference type="Proteomes" id="UP000275078"/>
    </source>
</evidence>
<dbReference type="PANTHER" id="PTHR12874">
    <property type="entry name" value="F-BOX ONLY PROTEIN 48-RELATED"/>
    <property type="match status" value="1"/>
</dbReference>
<dbReference type="SUPFAM" id="SSF81383">
    <property type="entry name" value="F-box domain"/>
    <property type="match status" value="1"/>
</dbReference>
<dbReference type="OrthoDB" id="2117972at2759"/>
<evidence type="ECO:0000256" key="1">
    <source>
        <dbReference type="ARBA" id="ARBA00022786"/>
    </source>
</evidence>
<dbReference type="InterPro" id="IPR036047">
    <property type="entry name" value="F-box-like_dom_sf"/>
</dbReference>
<dbReference type="EMBL" id="ML119681">
    <property type="protein sequence ID" value="RPA81270.1"/>
    <property type="molecule type" value="Genomic_DNA"/>
</dbReference>
<gene>
    <name evidence="4" type="ORF">BJ508DRAFT_414914</name>
</gene>
<evidence type="ECO:0000313" key="4">
    <source>
        <dbReference type="EMBL" id="RPA81270.1"/>
    </source>
</evidence>
<sequence length="597" mass="66890">MEDTEELSRFRQQWQEEVQRRRGVSSTDDSTSVAKGKGKTVRRPSNAPRPHGPITATTVPVPGPSSSSSHVAPTSPKPVPAMPATVAAPTSPKPVAVKPIVPEEQHQEHVHDPHVRLAPHITRAAPTTALQHFEQAVEKEGQGDLGESLKLYRKAFRMDDAVDKAYREKYFGKSWKAGAAPVMKPTEKGKKKGKKGEDSLGELVKGFAGLKIQASGVLPAETETEEEVLPAVKPSPFSTLPQEILLEILRHVARLDLTTFVRLSLVCKPLAYLVHTEDRIWRSLCKKRWYFGGMQYGTYGCDVLGGRYVSEDGLEEVFGEGRVWEGEFGDSEMALDEVEEVEEGQVLLQDEKAIEELVPKVNPRLVPVLDEEEMLKYGSWRRMFMERPRIRFNGIYISTVNYTRQGIAAGSFSTAVHIVTYYRYIRFLPSGQVLSLLTTHHPTEIVPHFSLIQPTLPADVSKTKIDPAALPSHQAEWRSRLMTGHWFLYPPSHPLFPNQLKLELCYLDPRRRRYMYRMRMRVGNVEGRKSAKLGWMRYWSVGAGEGAEEVEFGGLRIEGDKGGYAGGGYGTVGAREGREKPFFFSRVGGVEREIGIV</sequence>
<dbReference type="InterPro" id="IPR045464">
    <property type="entry name" value="Hrt3/FBXO9_C"/>
</dbReference>
<dbReference type="Proteomes" id="UP000275078">
    <property type="component" value="Unassembled WGS sequence"/>
</dbReference>
<evidence type="ECO:0000256" key="2">
    <source>
        <dbReference type="SAM" id="MobiDB-lite"/>
    </source>
</evidence>
<dbReference type="AlphaFoldDB" id="A0A3N4IAV3"/>
<dbReference type="STRING" id="1160509.A0A3N4IAV3"/>
<reference evidence="4 5" key="1">
    <citation type="journal article" date="2018" name="Nat. Ecol. Evol.">
        <title>Pezizomycetes genomes reveal the molecular basis of ectomycorrhizal truffle lifestyle.</title>
        <authorList>
            <person name="Murat C."/>
            <person name="Payen T."/>
            <person name="Noel B."/>
            <person name="Kuo A."/>
            <person name="Morin E."/>
            <person name="Chen J."/>
            <person name="Kohler A."/>
            <person name="Krizsan K."/>
            <person name="Balestrini R."/>
            <person name="Da Silva C."/>
            <person name="Montanini B."/>
            <person name="Hainaut M."/>
            <person name="Levati E."/>
            <person name="Barry K.W."/>
            <person name="Belfiori B."/>
            <person name="Cichocki N."/>
            <person name="Clum A."/>
            <person name="Dockter R.B."/>
            <person name="Fauchery L."/>
            <person name="Guy J."/>
            <person name="Iotti M."/>
            <person name="Le Tacon F."/>
            <person name="Lindquist E.A."/>
            <person name="Lipzen A."/>
            <person name="Malagnac F."/>
            <person name="Mello A."/>
            <person name="Molinier V."/>
            <person name="Miyauchi S."/>
            <person name="Poulain J."/>
            <person name="Riccioni C."/>
            <person name="Rubini A."/>
            <person name="Sitrit Y."/>
            <person name="Splivallo R."/>
            <person name="Traeger S."/>
            <person name="Wang M."/>
            <person name="Zifcakova L."/>
            <person name="Wipf D."/>
            <person name="Zambonelli A."/>
            <person name="Paolocci F."/>
            <person name="Nowrousian M."/>
            <person name="Ottonello S."/>
            <person name="Baldrian P."/>
            <person name="Spatafora J.W."/>
            <person name="Henrissat B."/>
            <person name="Nagy L.G."/>
            <person name="Aury J.M."/>
            <person name="Wincker P."/>
            <person name="Grigoriev I.V."/>
            <person name="Bonfante P."/>
            <person name="Martin F.M."/>
        </authorList>
    </citation>
    <scope>NUCLEOTIDE SEQUENCE [LARGE SCALE GENOMIC DNA]</scope>
    <source>
        <strain evidence="4 5">RN42</strain>
    </source>
</reference>
<dbReference type="Gene3D" id="1.20.1280.50">
    <property type="match status" value="1"/>
</dbReference>
<dbReference type="GO" id="GO:0019005">
    <property type="term" value="C:SCF ubiquitin ligase complex"/>
    <property type="evidence" value="ECO:0007669"/>
    <property type="project" value="TreeGrafter"/>
</dbReference>
<feature type="compositionally biased region" description="Polar residues" evidence="2">
    <location>
        <begin position="24"/>
        <end position="33"/>
    </location>
</feature>
<organism evidence="4 5">
    <name type="scientific">Ascobolus immersus RN42</name>
    <dbReference type="NCBI Taxonomy" id="1160509"/>
    <lineage>
        <taxon>Eukaryota</taxon>
        <taxon>Fungi</taxon>
        <taxon>Dikarya</taxon>
        <taxon>Ascomycota</taxon>
        <taxon>Pezizomycotina</taxon>
        <taxon>Pezizomycetes</taxon>
        <taxon>Pezizales</taxon>
        <taxon>Ascobolaceae</taxon>
        <taxon>Ascobolus</taxon>
    </lineage>
</organism>
<dbReference type="GO" id="GO:0005737">
    <property type="term" value="C:cytoplasm"/>
    <property type="evidence" value="ECO:0007669"/>
    <property type="project" value="TreeGrafter"/>
</dbReference>
<feature type="compositionally biased region" description="Low complexity" evidence="2">
    <location>
        <begin position="55"/>
        <end position="74"/>
    </location>
</feature>
<dbReference type="Pfam" id="PF12937">
    <property type="entry name" value="F-box-like"/>
    <property type="match status" value="1"/>
</dbReference>
<evidence type="ECO:0000259" key="3">
    <source>
        <dbReference type="PROSITE" id="PS50181"/>
    </source>
</evidence>
<protein>
    <recommendedName>
        <fullName evidence="3">F-box domain-containing protein</fullName>
    </recommendedName>
</protein>
<keyword evidence="1" id="KW-0833">Ubl conjugation pathway</keyword>
<accession>A0A3N4IAV3</accession>
<name>A0A3N4IAV3_ASCIM</name>
<proteinExistence type="predicted"/>
<dbReference type="InterPro" id="IPR001810">
    <property type="entry name" value="F-box_dom"/>
</dbReference>
<dbReference type="Pfam" id="PF19270">
    <property type="entry name" value="FBO_C"/>
    <property type="match status" value="1"/>
</dbReference>